<evidence type="ECO:0000256" key="1">
    <source>
        <dbReference type="SAM" id="MobiDB-lite"/>
    </source>
</evidence>
<feature type="chain" id="PRO_5035273526" evidence="2">
    <location>
        <begin position="18"/>
        <end position="146"/>
    </location>
</feature>
<dbReference type="Proteomes" id="UP000664417">
    <property type="component" value="Unassembled WGS sequence"/>
</dbReference>
<sequence>MRRFVCLLVLITPLLFAGDPAPKPAKTKPAEKVASQKKADQPKAQTGGGGYVVQIDGGGLVRNPDLTPDVQEALAEMINTSSEGLVQESLADGTVVVDLEGRFQSAMVATINKDGKAVGHCFSKDPKHKCGQHTQPKADKDPVKEK</sequence>
<accession>A0A8J7QPN5</accession>
<dbReference type="AlphaFoldDB" id="A0A8J7QPN5"/>
<dbReference type="RefSeq" id="WP_207862331.1">
    <property type="nucleotide sequence ID" value="NZ_JAFREP010000034.1"/>
</dbReference>
<feature type="region of interest" description="Disordered" evidence="1">
    <location>
        <begin position="20"/>
        <end position="49"/>
    </location>
</feature>
<evidence type="ECO:0000313" key="4">
    <source>
        <dbReference type="Proteomes" id="UP000664417"/>
    </source>
</evidence>
<keyword evidence="2" id="KW-0732">Signal</keyword>
<reference evidence="3" key="1">
    <citation type="submission" date="2021-03" db="EMBL/GenBank/DDBJ databases">
        <authorList>
            <person name="Wang G."/>
        </authorList>
    </citation>
    <scope>NUCLEOTIDE SEQUENCE</scope>
    <source>
        <strain evidence="3">KCTC 12899</strain>
    </source>
</reference>
<organism evidence="3 4">
    <name type="scientific">Acanthopleuribacter pedis</name>
    <dbReference type="NCBI Taxonomy" id="442870"/>
    <lineage>
        <taxon>Bacteria</taxon>
        <taxon>Pseudomonadati</taxon>
        <taxon>Acidobacteriota</taxon>
        <taxon>Holophagae</taxon>
        <taxon>Acanthopleuribacterales</taxon>
        <taxon>Acanthopleuribacteraceae</taxon>
        <taxon>Acanthopleuribacter</taxon>
    </lineage>
</organism>
<feature type="signal peptide" evidence="2">
    <location>
        <begin position="1"/>
        <end position="17"/>
    </location>
</feature>
<name>A0A8J7QPN5_9BACT</name>
<feature type="compositionally biased region" description="Basic and acidic residues" evidence="1">
    <location>
        <begin position="136"/>
        <end position="146"/>
    </location>
</feature>
<proteinExistence type="predicted"/>
<evidence type="ECO:0000256" key="2">
    <source>
        <dbReference type="SAM" id="SignalP"/>
    </source>
</evidence>
<keyword evidence="4" id="KW-1185">Reference proteome</keyword>
<protein>
    <submittedName>
        <fullName evidence="3">Uncharacterized protein</fullName>
    </submittedName>
</protein>
<dbReference type="NCBIfam" id="NF047450">
    <property type="entry name" value="post-PEP-CTERM_1"/>
    <property type="match status" value="1"/>
</dbReference>
<comment type="caution">
    <text evidence="3">The sequence shown here is derived from an EMBL/GenBank/DDBJ whole genome shotgun (WGS) entry which is preliminary data.</text>
</comment>
<dbReference type="EMBL" id="JAFREP010000034">
    <property type="protein sequence ID" value="MBO1322358.1"/>
    <property type="molecule type" value="Genomic_DNA"/>
</dbReference>
<gene>
    <name evidence="3" type="ORF">J3U88_28050</name>
</gene>
<feature type="region of interest" description="Disordered" evidence="1">
    <location>
        <begin position="124"/>
        <end position="146"/>
    </location>
</feature>
<evidence type="ECO:0000313" key="3">
    <source>
        <dbReference type="EMBL" id="MBO1322358.1"/>
    </source>
</evidence>